<organism evidence="2">
    <name type="scientific">bioreactor metagenome</name>
    <dbReference type="NCBI Taxonomy" id="1076179"/>
    <lineage>
        <taxon>unclassified sequences</taxon>
        <taxon>metagenomes</taxon>
        <taxon>ecological metagenomes</taxon>
    </lineage>
</organism>
<dbReference type="EMBL" id="VSSQ01000436">
    <property type="protein sequence ID" value="MPL94648.1"/>
    <property type="molecule type" value="Genomic_DNA"/>
</dbReference>
<dbReference type="AlphaFoldDB" id="A0A644VTF0"/>
<comment type="caution">
    <text evidence="2">The sequence shown here is derived from an EMBL/GenBank/DDBJ whole genome shotgun (WGS) entry which is preliminary data.</text>
</comment>
<keyword evidence="1" id="KW-0812">Transmembrane</keyword>
<dbReference type="InterPro" id="IPR025470">
    <property type="entry name" value="DUF4321"/>
</dbReference>
<name>A0A644VTF0_9ZZZZ</name>
<keyword evidence="1" id="KW-1133">Transmembrane helix</keyword>
<evidence type="ECO:0008006" key="3">
    <source>
        <dbReference type="Google" id="ProtNLM"/>
    </source>
</evidence>
<proteinExistence type="predicted"/>
<feature type="transmembrane region" description="Helical" evidence="1">
    <location>
        <begin position="59"/>
        <end position="85"/>
    </location>
</feature>
<gene>
    <name evidence="2" type="ORF">SDC9_40803</name>
</gene>
<keyword evidence="1" id="KW-0472">Membrane</keyword>
<evidence type="ECO:0000313" key="2">
    <source>
        <dbReference type="EMBL" id="MPL94648.1"/>
    </source>
</evidence>
<dbReference type="Pfam" id="PF14209">
    <property type="entry name" value="DUF4321"/>
    <property type="match status" value="1"/>
</dbReference>
<evidence type="ECO:0000256" key="1">
    <source>
        <dbReference type="SAM" id="Phobius"/>
    </source>
</evidence>
<accession>A0A644VTF0</accession>
<reference evidence="2" key="1">
    <citation type="submission" date="2019-08" db="EMBL/GenBank/DDBJ databases">
        <authorList>
            <person name="Kucharzyk K."/>
            <person name="Murdoch R.W."/>
            <person name="Higgins S."/>
            <person name="Loffler F."/>
        </authorList>
    </citation>
    <scope>NUCLEOTIDE SEQUENCE</scope>
</reference>
<protein>
    <recommendedName>
        <fullName evidence="3">DUF4321 domain-containing protein</fullName>
    </recommendedName>
</protein>
<sequence length="88" mass="9645">MFRSKGWFIFFLFMATGAIVGGLLGDAMLSSQAFGSGTAFLVQKYQVLNIQPVAIDFYVMKITIGFAFTPNLVAILGMVIALLLFNRI</sequence>